<protein>
    <submittedName>
        <fullName evidence="1">Uncharacterized protein</fullName>
    </submittedName>
</protein>
<proteinExistence type="predicted"/>
<gene>
    <name evidence="1" type="ORF">H9945_05520</name>
</gene>
<reference evidence="1" key="2">
    <citation type="submission" date="2021-04" db="EMBL/GenBank/DDBJ databases">
        <authorList>
            <person name="Gilroy R."/>
        </authorList>
    </citation>
    <scope>NUCLEOTIDE SEQUENCE</scope>
    <source>
        <strain evidence="1">ChiBcec8-13705</strain>
    </source>
</reference>
<organism evidence="1 2">
    <name type="scientific">Candidatus Gemmiger avicola</name>
    <dbReference type="NCBI Taxonomy" id="2838605"/>
    <lineage>
        <taxon>Bacteria</taxon>
        <taxon>Bacillati</taxon>
        <taxon>Bacillota</taxon>
        <taxon>Clostridia</taxon>
        <taxon>Eubacteriales</taxon>
        <taxon>Gemmiger</taxon>
    </lineage>
</organism>
<dbReference type="EMBL" id="DWYG01000085">
    <property type="protein sequence ID" value="HJB41942.1"/>
    <property type="molecule type" value="Genomic_DNA"/>
</dbReference>
<reference evidence="1" key="1">
    <citation type="journal article" date="2021" name="PeerJ">
        <title>Extensive microbial diversity within the chicken gut microbiome revealed by metagenomics and culture.</title>
        <authorList>
            <person name="Gilroy R."/>
            <person name="Ravi A."/>
            <person name="Getino M."/>
            <person name="Pursley I."/>
            <person name="Horton D.L."/>
            <person name="Alikhan N.F."/>
            <person name="Baker D."/>
            <person name="Gharbi K."/>
            <person name="Hall N."/>
            <person name="Watson M."/>
            <person name="Adriaenssens E.M."/>
            <person name="Foster-Nyarko E."/>
            <person name="Jarju S."/>
            <person name="Secka A."/>
            <person name="Antonio M."/>
            <person name="Oren A."/>
            <person name="Chaudhuri R.R."/>
            <person name="La Ragione R."/>
            <person name="Hildebrand F."/>
            <person name="Pallen M.J."/>
        </authorList>
    </citation>
    <scope>NUCLEOTIDE SEQUENCE</scope>
    <source>
        <strain evidence="1">ChiBcec8-13705</strain>
    </source>
</reference>
<name>A0A9D2S2X6_9FIRM</name>
<accession>A0A9D2S2X6</accession>
<dbReference type="Proteomes" id="UP000886803">
    <property type="component" value="Unassembled WGS sequence"/>
</dbReference>
<evidence type="ECO:0000313" key="1">
    <source>
        <dbReference type="EMBL" id="HJB41942.1"/>
    </source>
</evidence>
<comment type="caution">
    <text evidence="1">The sequence shown here is derived from an EMBL/GenBank/DDBJ whole genome shotgun (WGS) entry which is preliminary data.</text>
</comment>
<sequence length="139" mass="15490">MPETALRYPLCRQTVTLYHLEEQAEKVSRTVLQGVFFDLRRRRTTTEAGRQEAEAFLLIVPQAAARWGEAYTLAPGDRVLAGVGPEVDWDGWETFVPETTPGLCCVQYVHPKYLAGTPCHLEAGGWWTRTGSGAHSLTN</sequence>
<evidence type="ECO:0000313" key="2">
    <source>
        <dbReference type="Proteomes" id="UP000886803"/>
    </source>
</evidence>
<dbReference type="AlphaFoldDB" id="A0A9D2S2X6"/>